<comment type="similarity">
    <text evidence="1">Belongs to the thioesterase PaaI family.</text>
</comment>
<proteinExistence type="inferred from homology"/>
<dbReference type="CDD" id="cd03443">
    <property type="entry name" value="PaaI_thioesterase"/>
    <property type="match status" value="1"/>
</dbReference>
<keyword evidence="5" id="KW-1185">Reference proteome</keyword>
<evidence type="ECO:0000313" key="5">
    <source>
        <dbReference type="Proteomes" id="UP000612585"/>
    </source>
</evidence>
<evidence type="ECO:0000256" key="2">
    <source>
        <dbReference type="ARBA" id="ARBA00022801"/>
    </source>
</evidence>
<accession>A0A8J4E669</accession>
<evidence type="ECO:0000313" key="4">
    <source>
        <dbReference type="EMBL" id="GIJ60552.1"/>
    </source>
</evidence>
<dbReference type="GO" id="GO:0047617">
    <property type="term" value="F:fatty acyl-CoA hydrolase activity"/>
    <property type="evidence" value="ECO:0007669"/>
    <property type="project" value="InterPro"/>
</dbReference>
<dbReference type="InterPro" id="IPR003736">
    <property type="entry name" value="PAAI_dom"/>
</dbReference>
<dbReference type="InterPro" id="IPR006683">
    <property type="entry name" value="Thioestr_dom"/>
</dbReference>
<dbReference type="EMBL" id="BOPG01000056">
    <property type="protein sequence ID" value="GIJ60552.1"/>
    <property type="molecule type" value="Genomic_DNA"/>
</dbReference>
<comment type="caution">
    <text evidence="4">The sequence shown here is derived from an EMBL/GenBank/DDBJ whole genome shotgun (WGS) entry which is preliminary data.</text>
</comment>
<dbReference type="AlphaFoldDB" id="A0A8J4E669"/>
<keyword evidence="2" id="KW-0378">Hydrolase</keyword>
<dbReference type="RefSeq" id="WP_204005008.1">
    <property type="nucleotide sequence ID" value="NZ_BOPG01000056.1"/>
</dbReference>
<evidence type="ECO:0000259" key="3">
    <source>
        <dbReference type="Pfam" id="PF03061"/>
    </source>
</evidence>
<dbReference type="PANTHER" id="PTHR21660:SF1">
    <property type="entry name" value="ACYL-COENZYME A THIOESTERASE 13"/>
    <property type="match status" value="1"/>
</dbReference>
<dbReference type="NCBIfam" id="TIGR00369">
    <property type="entry name" value="unchar_dom_1"/>
    <property type="match status" value="1"/>
</dbReference>
<gene>
    <name evidence="4" type="ORF">Vau01_080680</name>
</gene>
<dbReference type="SUPFAM" id="SSF54637">
    <property type="entry name" value="Thioesterase/thiol ester dehydrase-isomerase"/>
    <property type="match status" value="1"/>
</dbReference>
<dbReference type="Proteomes" id="UP000612585">
    <property type="component" value="Unassembled WGS sequence"/>
</dbReference>
<reference evidence="4" key="1">
    <citation type="submission" date="2021-01" db="EMBL/GenBank/DDBJ databases">
        <title>Whole genome shotgun sequence of Virgisporangium aurantiacum NBRC 16421.</title>
        <authorList>
            <person name="Komaki H."/>
            <person name="Tamura T."/>
        </authorList>
    </citation>
    <scope>NUCLEOTIDE SEQUENCE</scope>
    <source>
        <strain evidence="4">NBRC 16421</strain>
    </source>
</reference>
<name>A0A8J4E669_9ACTN</name>
<evidence type="ECO:0000256" key="1">
    <source>
        <dbReference type="ARBA" id="ARBA00008324"/>
    </source>
</evidence>
<dbReference type="PANTHER" id="PTHR21660">
    <property type="entry name" value="THIOESTERASE SUPERFAMILY MEMBER-RELATED"/>
    <property type="match status" value="1"/>
</dbReference>
<dbReference type="InterPro" id="IPR029069">
    <property type="entry name" value="HotDog_dom_sf"/>
</dbReference>
<organism evidence="4 5">
    <name type="scientific">Virgisporangium aurantiacum</name>
    <dbReference type="NCBI Taxonomy" id="175570"/>
    <lineage>
        <taxon>Bacteria</taxon>
        <taxon>Bacillati</taxon>
        <taxon>Actinomycetota</taxon>
        <taxon>Actinomycetes</taxon>
        <taxon>Micromonosporales</taxon>
        <taxon>Micromonosporaceae</taxon>
        <taxon>Virgisporangium</taxon>
    </lineage>
</organism>
<dbReference type="Pfam" id="PF03061">
    <property type="entry name" value="4HBT"/>
    <property type="match status" value="1"/>
</dbReference>
<dbReference type="Gene3D" id="3.10.129.10">
    <property type="entry name" value="Hotdog Thioesterase"/>
    <property type="match status" value="1"/>
</dbReference>
<protein>
    <submittedName>
        <fullName evidence="4">Phenylacetic acid degradation protein</fullName>
    </submittedName>
</protein>
<feature type="domain" description="Thioesterase" evidence="3">
    <location>
        <begin position="78"/>
        <end position="155"/>
    </location>
</feature>
<dbReference type="InterPro" id="IPR039298">
    <property type="entry name" value="ACOT13"/>
</dbReference>
<sequence>MTQTREETRTRTFEWDDPARTAQSVGQLSGLEFLQAIGRGDLPKPPVTHMLGIGAITAEEGRVVAELQPAEYHYNPLGTVHGGVLATLLDTATGCAVHSTLPRGFGYTSIDLSTKFLKPVTVASGMLRCVGTVVSRGRRTALAEARLTDAAGRLVATAQSSCLIFEVPPNQ</sequence>